<organism evidence="9 10">
    <name type="scientific">Pichia sorbitophila (strain ATCC MYA-4447 / BCRC 22081 / CBS 7064 / NBRC 10061 / NRRL Y-12695)</name>
    <name type="common">Hybrid yeast</name>
    <dbReference type="NCBI Taxonomy" id="559304"/>
    <lineage>
        <taxon>Eukaryota</taxon>
        <taxon>Fungi</taxon>
        <taxon>Dikarya</taxon>
        <taxon>Ascomycota</taxon>
        <taxon>Saccharomycotina</taxon>
        <taxon>Pichiomycetes</taxon>
        <taxon>Debaryomycetaceae</taxon>
        <taxon>Millerozyma</taxon>
    </lineage>
</organism>
<dbReference type="InterPro" id="IPR040456">
    <property type="entry name" value="RNase_H2_suB"/>
</dbReference>
<accession>G8Y204</accession>
<gene>
    <name evidence="9" type="primary">Piso0_005374</name>
    <name evidence="9" type="ORF">GNLVRS01_PISO0N13741g</name>
</gene>
<dbReference type="GO" id="GO:0006401">
    <property type="term" value="P:RNA catabolic process"/>
    <property type="evidence" value="ECO:0007669"/>
    <property type="project" value="TreeGrafter"/>
</dbReference>
<dbReference type="Gene3D" id="1.10.20.120">
    <property type="match status" value="1"/>
</dbReference>
<dbReference type="InterPro" id="IPR041195">
    <property type="entry name" value="Rnh202_N"/>
</dbReference>
<keyword evidence="3" id="KW-0539">Nucleus</keyword>
<dbReference type="AlphaFoldDB" id="G8Y204"/>
<dbReference type="Pfam" id="PF09468">
    <property type="entry name" value="RNase_H2-Ydr279"/>
    <property type="match status" value="1"/>
</dbReference>
<reference evidence="9 10" key="1">
    <citation type="journal article" date="2012" name="G3 (Bethesda)">
        <title>Pichia sorbitophila, an interspecies yeast hybrid reveals early steps of genome resolution following polyploidization.</title>
        <authorList>
            <person name="Leh Louis V."/>
            <person name="Despons L."/>
            <person name="Friedrich A."/>
            <person name="Martin T."/>
            <person name="Durrens P."/>
            <person name="Casaregola S."/>
            <person name="Neuveglise C."/>
            <person name="Fairhead C."/>
            <person name="Marck C."/>
            <person name="Cruz J.A."/>
            <person name="Straub M.L."/>
            <person name="Kugler V."/>
            <person name="Sacerdot C."/>
            <person name="Uzunov Z."/>
            <person name="Thierry A."/>
            <person name="Weiss S."/>
            <person name="Bleykasten C."/>
            <person name="De Montigny J."/>
            <person name="Jacques N."/>
            <person name="Jung P."/>
            <person name="Lemaire M."/>
            <person name="Mallet S."/>
            <person name="Morel G."/>
            <person name="Richard G.F."/>
            <person name="Sarkar A."/>
            <person name="Savel G."/>
            <person name="Schacherer J."/>
            <person name="Seret M.L."/>
            <person name="Talla E."/>
            <person name="Samson G."/>
            <person name="Jubin C."/>
            <person name="Poulain J."/>
            <person name="Vacherie B."/>
            <person name="Barbe V."/>
            <person name="Pelletier E."/>
            <person name="Sherman D.J."/>
            <person name="Westhof E."/>
            <person name="Weissenbach J."/>
            <person name="Baret P.V."/>
            <person name="Wincker P."/>
            <person name="Gaillardin C."/>
            <person name="Dujon B."/>
            <person name="Souciet J.L."/>
        </authorList>
    </citation>
    <scope>NUCLEOTIDE SEQUENCE [LARGE SCALE GENOMIC DNA]</scope>
    <source>
        <strain evidence="10">ATCC MYA-4447 / BCRC 22081 / CBS 7064 / NBRC 10061 / NRRL Y-12695</strain>
    </source>
</reference>
<keyword evidence="6" id="KW-0175">Coiled coil</keyword>
<keyword evidence="10" id="KW-1185">Reference proteome</keyword>
<dbReference type="EMBL" id="FO082046">
    <property type="protein sequence ID" value="CCE86857.1"/>
    <property type="molecule type" value="Genomic_DNA"/>
</dbReference>
<proteinExistence type="predicted"/>
<dbReference type="Pfam" id="PF17745">
    <property type="entry name" value="Ydr279_N"/>
    <property type="match status" value="1"/>
</dbReference>
<dbReference type="GO" id="GO:0005654">
    <property type="term" value="C:nucleoplasm"/>
    <property type="evidence" value="ECO:0007669"/>
    <property type="project" value="TreeGrafter"/>
</dbReference>
<dbReference type="Proteomes" id="UP000005222">
    <property type="component" value="Chromosome N"/>
</dbReference>
<evidence type="ECO:0000256" key="5">
    <source>
        <dbReference type="ARBA" id="ARBA00033464"/>
    </source>
</evidence>
<sequence length="319" mass="35940">MLVDNTTRVILLPQGEHSYSIIRLPNTSSFGGNIVCLIQDEDIYEIREINGKNPYMVNKDKVPKLPNTDGAVKSLVFESDANGYVLQNPNLLVANKFNFAYFLISVMHGEDNFAKRFITLEDIIDSLGSKYDGQEWVNSVPFAIYIRALGMICEKIEENDETFYKYSKDKAFTFLQNKIDEVTKYLLSKPDVALNKKIMSELLTSSIDATKIPSEVLQESTTKHSIDLICGSYVPVHVKQELCEDRKYSWSNLDKYLADLAAEKKGLELAENNMNSIINETAANRKDAKSNNKKKPAKKKVVNKVPVGKGALDGFFKKA</sequence>
<dbReference type="GO" id="GO:0032299">
    <property type="term" value="C:ribonuclease H2 complex"/>
    <property type="evidence" value="ECO:0007669"/>
    <property type="project" value="InterPro"/>
</dbReference>
<comment type="function">
    <text evidence="4">Non catalytic subunit of RNase H2, an endonuclease that specifically degrades the RNA of RNA:DNA hybrids. Participates in DNA replication, possibly by mediating the removal of lagging-strand Okazaki fragment RNA primers during DNA replication. Mediates the excision of single ribonucleotides from DNA:RNA duplexes.</text>
</comment>
<dbReference type="OrthoDB" id="29098at2759"/>
<name>G8Y204_PICSO</name>
<dbReference type="InParanoid" id="G8Y204"/>
<evidence type="ECO:0000313" key="10">
    <source>
        <dbReference type="Proteomes" id="UP000005222"/>
    </source>
</evidence>
<comment type="subcellular location">
    <subcellularLocation>
        <location evidence="1">Nucleus</location>
    </subcellularLocation>
</comment>
<feature type="coiled-coil region" evidence="6">
    <location>
        <begin position="253"/>
        <end position="280"/>
    </location>
</feature>
<dbReference type="InterPro" id="IPR019024">
    <property type="entry name" value="RNase_H2_suB_wHTH"/>
</dbReference>
<evidence type="ECO:0000256" key="3">
    <source>
        <dbReference type="ARBA" id="ARBA00023242"/>
    </source>
</evidence>
<dbReference type="PANTHER" id="PTHR13383:SF11">
    <property type="entry name" value="RIBONUCLEASE H2 SUBUNIT B"/>
    <property type="match status" value="1"/>
</dbReference>
<evidence type="ECO:0000256" key="6">
    <source>
        <dbReference type="SAM" id="Coils"/>
    </source>
</evidence>
<dbReference type="FunCoup" id="G8Y204">
    <property type="interactions" value="133"/>
</dbReference>
<dbReference type="PANTHER" id="PTHR13383">
    <property type="entry name" value="RIBONUCLEASE H2 SUBUNIT B"/>
    <property type="match status" value="1"/>
</dbReference>
<dbReference type="eggNOG" id="ENOG502SBFM">
    <property type="taxonomic scope" value="Eukaryota"/>
</dbReference>
<evidence type="ECO:0000313" key="9">
    <source>
        <dbReference type="EMBL" id="CCE86857.1"/>
    </source>
</evidence>
<evidence type="ECO:0000256" key="1">
    <source>
        <dbReference type="ARBA" id="ARBA00004123"/>
    </source>
</evidence>
<dbReference type="HOGENOM" id="CLU_075897_0_0_1"/>
<feature type="domain" description="Rnh202 triple barrel" evidence="8">
    <location>
        <begin position="11"/>
        <end position="98"/>
    </location>
</feature>
<evidence type="ECO:0000256" key="4">
    <source>
        <dbReference type="ARBA" id="ARBA00024778"/>
    </source>
</evidence>
<protein>
    <recommendedName>
        <fullName evidence="2">Ribonuclease H2 subunit B</fullName>
    </recommendedName>
    <alternativeName>
        <fullName evidence="5">Ribonuclease HI subunit B</fullName>
    </alternativeName>
</protein>
<feature type="domain" description="Ribonuclease H2 subunit B wHTH" evidence="7">
    <location>
        <begin position="101"/>
        <end position="242"/>
    </location>
</feature>
<dbReference type="OMA" id="EYREDTN"/>
<evidence type="ECO:0000259" key="7">
    <source>
        <dbReference type="Pfam" id="PF09468"/>
    </source>
</evidence>
<dbReference type="STRING" id="559304.G8Y204"/>
<evidence type="ECO:0000259" key="8">
    <source>
        <dbReference type="Pfam" id="PF17745"/>
    </source>
</evidence>
<evidence type="ECO:0000256" key="2">
    <source>
        <dbReference type="ARBA" id="ARBA00019062"/>
    </source>
</evidence>